<dbReference type="InterPro" id="IPR033942">
    <property type="entry name" value="IMPase"/>
</dbReference>
<dbReference type="GO" id="GO:0046854">
    <property type="term" value="P:phosphatidylinositol phosphate biosynthetic process"/>
    <property type="evidence" value="ECO:0007669"/>
    <property type="project" value="InterPro"/>
</dbReference>
<comment type="catalytic activity">
    <reaction evidence="1 8">
        <text>a myo-inositol phosphate + H2O = myo-inositol + phosphate</text>
        <dbReference type="Rhea" id="RHEA:24056"/>
        <dbReference type="ChEBI" id="CHEBI:15377"/>
        <dbReference type="ChEBI" id="CHEBI:17268"/>
        <dbReference type="ChEBI" id="CHEBI:43474"/>
        <dbReference type="ChEBI" id="CHEBI:84139"/>
        <dbReference type="EC" id="3.1.3.25"/>
    </reaction>
</comment>
<evidence type="ECO:0000256" key="2">
    <source>
        <dbReference type="ARBA" id="ARBA00001946"/>
    </source>
</evidence>
<dbReference type="InterPro" id="IPR022337">
    <property type="entry name" value="Inositol_monophosphatase_SuhB"/>
</dbReference>
<sequence length="259" mass="28370">MSGILNIAVQAAYNAGNIIQQESKNIGRLKVDRKGHNDYVSEVDKKAEQIIINTILKAFPDHNILGEEEGNIDNGSDFTWIIDPLDGTTNYLHGHPQYSISIAVKHQDKITHAAIFDPNRNDIYTAELGKGARLNNGRIRVSTTANLADSLLATGFPTYDMSLLDKYMPIFKEMLLSTSGQRRAGSAALDLAYVAAGMVDGFWEFNLKPWDIAAGYLLVKEAGGLVCDFNGGQEMLDSGNIIAANPKLVSPILKIIQKY</sequence>
<evidence type="ECO:0000256" key="3">
    <source>
        <dbReference type="ARBA" id="ARBA00009759"/>
    </source>
</evidence>
<evidence type="ECO:0000256" key="4">
    <source>
        <dbReference type="ARBA" id="ARBA00022723"/>
    </source>
</evidence>
<name>A0A2I7N8T7_9NEIS</name>
<dbReference type="CDD" id="cd01639">
    <property type="entry name" value="IMPase"/>
    <property type="match status" value="1"/>
</dbReference>
<keyword evidence="10" id="KW-1185">Reference proteome</keyword>
<protein>
    <recommendedName>
        <fullName evidence="8">Inositol-1-monophosphatase</fullName>
        <ecNumber evidence="8">3.1.3.25</ecNumber>
    </recommendedName>
</protein>
<keyword evidence="4 7" id="KW-0479">Metal-binding</keyword>
<feature type="binding site" evidence="7">
    <location>
        <position position="67"/>
    </location>
    <ligand>
        <name>Mg(2+)</name>
        <dbReference type="ChEBI" id="CHEBI:18420"/>
        <label>1</label>
        <note>catalytic</note>
    </ligand>
</feature>
<dbReference type="GO" id="GO:0006020">
    <property type="term" value="P:inositol metabolic process"/>
    <property type="evidence" value="ECO:0007669"/>
    <property type="project" value="TreeGrafter"/>
</dbReference>
<dbReference type="FunFam" id="3.40.190.80:FF:000002">
    <property type="entry name" value="Inositol-1-monophosphatase"/>
    <property type="match status" value="1"/>
</dbReference>
<dbReference type="SUPFAM" id="SSF56655">
    <property type="entry name" value="Carbohydrate phosphatase"/>
    <property type="match status" value="1"/>
</dbReference>
<dbReference type="InterPro" id="IPR020550">
    <property type="entry name" value="Inositol_monophosphatase_CS"/>
</dbReference>
<dbReference type="FunFam" id="3.30.540.10:FF:000003">
    <property type="entry name" value="Inositol-1-monophosphatase"/>
    <property type="match status" value="1"/>
</dbReference>
<dbReference type="InterPro" id="IPR020583">
    <property type="entry name" value="Inositol_monoP_metal-BS"/>
</dbReference>
<evidence type="ECO:0000256" key="8">
    <source>
        <dbReference type="RuleBase" id="RU364068"/>
    </source>
</evidence>
<evidence type="ECO:0000313" key="10">
    <source>
        <dbReference type="Proteomes" id="UP000236655"/>
    </source>
</evidence>
<dbReference type="Gene3D" id="3.30.540.10">
    <property type="entry name" value="Fructose-1,6-Bisphosphatase, subunit A, domain 1"/>
    <property type="match status" value="1"/>
</dbReference>
<dbReference type="PANTHER" id="PTHR20854">
    <property type="entry name" value="INOSITOL MONOPHOSPHATASE"/>
    <property type="match status" value="1"/>
</dbReference>
<dbReference type="PRINTS" id="PR00377">
    <property type="entry name" value="IMPHPHTASES"/>
</dbReference>
<dbReference type="EMBL" id="CP024847">
    <property type="protein sequence ID" value="AUR52874.1"/>
    <property type="molecule type" value="Genomic_DNA"/>
</dbReference>
<dbReference type="GO" id="GO:0046872">
    <property type="term" value="F:metal ion binding"/>
    <property type="evidence" value="ECO:0007669"/>
    <property type="project" value="UniProtKB-KW"/>
</dbReference>
<dbReference type="EC" id="3.1.3.25" evidence="8"/>
<reference evidence="10" key="1">
    <citation type="submission" date="2017-11" db="EMBL/GenBank/DDBJ databases">
        <authorList>
            <person name="Chan K.G."/>
            <person name="Lee L.S."/>
        </authorList>
    </citation>
    <scope>NUCLEOTIDE SEQUENCE [LARGE SCALE GENOMIC DNA]</scope>
    <source>
        <strain evidence="10">DSM 100970</strain>
    </source>
</reference>
<dbReference type="PRINTS" id="PR01959">
    <property type="entry name" value="SBIMPHPHTASE"/>
</dbReference>
<dbReference type="AlphaFoldDB" id="A0A2I7N8T7"/>
<dbReference type="Pfam" id="PF00459">
    <property type="entry name" value="Inositol_P"/>
    <property type="match status" value="1"/>
</dbReference>
<feature type="binding site" evidence="7">
    <location>
        <position position="85"/>
    </location>
    <ligand>
        <name>Mg(2+)</name>
        <dbReference type="ChEBI" id="CHEBI:18420"/>
        <label>1</label>
        <note>catalytic</note>
    </ligand>
</feature>
<feature type="binding site" evidence="7">
    <location>
        <position position="83"/>
    </location>
    <ligand>
        <name>Mg(2+)</name>
        <dbReference type="ChEBI" id="CHEBI:18420"/>
        <label>1</label>
        <note>catalytic</note>
    </ligand>
</feature>
<dbReference type="PROSITE" id="PS00630">
    <property type="entry name" value="IMP_2"/>
    <property type="match status" value="1"/>
</dbReference>
<proteinExistence type="inferred from homology"/>
<dbReference type="RefSeq" id="WP_102952161.1">
    <property type="nucleotide sequence ID" value="NZ_CP024847.1"/>
</dbReference>
<accession>A0A2I7N8T7</accession>
<evidence type="ECO:0000256" key="1">
    <source>
        <dbReference type="ARBA" id="ARBA00001033"/>
    </source>
</evidence>
<feature type="binding site" evidence="7">
    <location>
        <position position="211"/>
    </location>
    <ligand>
        <name>Mg(2+)</name>
        <dbReference type="ChEBI" id="CHEBI:18420"/>
        <label>1</label>
        <note>catalytic</note>
    </ligand>
</feature>
<keyword evidence="5 8" id="KW-0378">Hydrolase</keyword>
<evidence type="ECO:0000256" key="5">
    <source>
        <dbReference type="ARBA" id="ARBA00022801"/>
    </source>
</evidence>
<evidence type="ECO:0000256" key="7">
    <source>
        <dbReference type="PIRSR" id="PIRSR600760-2"/>
    </source>
</evidence>
<dbReference type="GO" id="GO:0008934">
    <property type="term" value="F:inositol monophosphate 1-phosphatase activity"/>
    <property type="evidence" value="ECO:0007669"/>
    <property type="project" value="InterPro"/>
</dbReference>
<dbReference type="KEGG" id="nba:CUN60_11405"/>
<dbReference type="GO" id="GO:0007165">
    <property type="term" value="P:signal transduction"/>
    <property type="evidence" value="ECO:0007669"/>
    <property type="project" value="TreeGrafter"/>
</dbReference>
<organism evidence="9 10">
    <name type="scientific">Aquella oligotrophica</name>
    <dbReference type="NCBI Taxonomy" id="2067065"/>
    <lineage>
        <taxon>Bacteria</taxon>
        <taxon>Pseudomonadati</taxon>
        <taxon>Pseudomonadota</taxon>
        <taxon>Betaproteobacteria</taxon>
        <taxon>Neisseriales</taxon>
        <taxon>Neisseriaceae</taxon>
        <taxon>Aquella</taxon>
    </lineage>
</organism>
<keyword evidence="6 7" id="KW-0460">Magnesium</keyword>
<dbReference type="Gene3D" id="3.40.190.80">
    <property type="match status" value="1"/>
</dbReference>
<evidence type="ECO:0000256" key="6">
    <source>
        <dbReference type="ARBA" id="ARBA00022842"/>
    </source>
</evidence>
<dbReference type="Proteomes" id="UP000236655">
    <property type="component" value="Chromosome"/>
</dbReference>
<evidence type="ECO:0000313" key="9">
    <source>
        <dbReference type="EMBL" id="AUR52874.1"/>
    </source>
</evidence>
<dbReference type="PROSITE" id="PS00629">
    <property type="entry name" value="IMP_1"/>
    <property type="match status" value="1"/>
</dbReference>
<dbReference type="OrthoDB" id="9785695at2"/>
<comment type="cofactor">
    <cofactor evidence="2 7 8">
        <name>Mg(2+)</name>
        <dbReference type="ChEBI" id="CHEBI:18420"/>
    </cofactor>
</comment>
<gene>
    <name evidence="9" type="ORF">CUN60_11405</name>
</gene>
<feature type="binding site" evidence="7">
    <location>
        <position position="86"/>
    </location>
    <ligand>
        <name>Mg(2+)</name>
        <dbReference type="ChEBI" id="CHEBI:18420"/>
        <label>1</label>
        <note>catalytic</note>
    </ligand>
</feature>
<dbReference type="InterPro" id="IPR000760">
    <property type="entry name" value="Inositol_monophosphatase-like"/>
</dbReference>
<dbReference type="PANTHER" id="PTHR20854:SF4">
    <property type="entry name" value="INOSITOL-1-MONOPHOSPHATASE-RELATED"/>
    <property type="match status" value="1"/>
</dbReference>
<comment type="similarity">
    <text evidence="3 8">Belongs to the inositol monophosphatase superfamily.</text>
</comment>